<gene>
    <name evidence="2" type="ORF">EUA06_14385</name>
</gene>
<keyword evidence="1" id="KW-0472">Membrane</keyword>
<keyword evidence="1" id="KW-1133">Transmembrane helix</keyword>
<dbReference type="Proteomes" id="UP000291838">
    <property type="component" value="Unassembled WGS sequence"/>
</dbReference>
<proteinExistence type="predicted"/>
<protein>
    <recommendedName>
        <fullName evidence="4">DUF3592 domain-containing protein</fullName>
    </recommendedName>
</protein>
<comment type="caution">
    <text evidence="2">The sequence shown here is derived from an EMBL/GenBank/DDBJ whole genome shotgun (WGS) entry which is preliminary data.</text>
</comment>
<keyword evidence="1" id="KW-0812">Transmembrane</keyword>
<evidence type="ECO:0000256" key="1">
    <source>
        <dbReference type="SAM" id="Phobius"/>
    </source>
</evidence>
<evidence type="ECO:0000313" key="2">
    <source>
        <dbReference type="EMBL" id="RYB89778.1"/>
    </source>
</evidence>
<sequence length="140" mass="15201">MPEPLADIGWGWVTAVCGVLLIAFMFKYLLLVFRNRRTWVVTEATVGKVQTRQASATGTGGGTFVNYHYTDAHGQQHMGVDSPWFGKPKRKSKLQIRYASDEPARSEVVTPLAGELAIFVIGTACGVALVLMSLAGWLSG</sequence>
<dbReference type="OrthoDB" id="5191947at2"/>
<name>A0A4Q2RMN1_9ACTN</name>
<evidence type="ECO:0008006" key="4">
    <source>
        <dbReference type="Google" id="ProtNLM"/>
    </source>
</evidence>
<dbReference type="RefSeq" id="WP_129476983.1">
    <property type="nucleotide sequence ID" value="NZ_SDWS01000006.1"/>
</dbReference>
<dbReference type="EMBL" id="SDWS01000006">
    <property type="protein sequence ID" value="RYB89778.1"/>
    <property type="molecule type" value="Genomic_DNA"/>
</dbReference>
<feature type="transmembrane region" description="Helical" evidence="1">
    <location>
        <begin position="12"/>
        <end position="33"/>
    </location>
</feature>
<evidence type="ECO:0000313" key="3">
    <source>
        <dbReference type="Proteomes" id="UP000291838"/>
    </source>
</evidence>
<dbReference type="AlphaFoldDB" id="A0A4Q2RMN1"/>
<accession>A0A4Q2RMN1</accession>
<feature type="transmembrane region" description="Helical" evidence="1">
    <location>
        <begin position="116"/>
        <end position="138"/>
    </location>
</feature>
<keyword evidence="3" id="KW-1185">Reference proteome</keyword>
<reference evidence="2 3" key="1">
    <citation type="submission" date="2019-01" db="EMBL/GenBank/DDBJ databases">
        <title>Novel species of Nocardioides.</title>
        <authorList>
            <person name="Liu Q."/>
            <person name="Xin Y.-H."/>
        </authorList>
    </citation>
    <scope>NUCLEOTIDE SEQUENCE [LARGE SCALE GENOMIC DNA]</scope>
    <source>
        <strain evidence="2 3">HLT3-15</strain>
    </source>
</reference>
<organism evidence="2 3">
    <name type="scientific">Nocardioides glacieisoli</name>
    <dbReference type="NCBI Taxonomy" id="1168730"/>
    <lineage>
        <taxon>Bacteria</taxon>
        <taxon>Bacillati</taxon>
        <taxon>Actinomycetota</taxon>
        <taxon>Actinomycetes</taxon>
        <taxon>Propionibacteriales</taxon>
        <taxon>Nocardioidaceae</taxon>
        <taxon>Nocardioides</taxon>
    </lineage>
</organism>